<proteinExistence type="predicted"/>
<protein>
    <recommendedName>
        <fullName evidence="1">GPI inositol-deacylase PGAP1-like alpha/beta domain-containing protein</fullName>
    </recommendedName>
</protein>
<dbReference type="Proteomes" id="UP000596092">
    <property type="component" value="Chromosome"/>
</dbReference>
<keyword evidence="3" id="KW-1185">Reference proteome</keyword>
<gene>
    <name evidence="2" type="ORF">HP555_07045</name>
</gene>
<dbReference type="GO" id="GO:0016788">
    <property type="term" value="F:hydrolase activity, acting on ester bonds"/>
    <property type="evidence" value="ECO:0007669"/>
    <property type="project" value="InterPro"/>
</dbReference>
<dbReference type="AlphaFoldDB" id="A0A7T5VD10"/>
<evidence type="ECO:0000313" key="2">
    <source>
        <dbReference type="EMBL" id="QQG65639.1"/>
    </source>
</evidence>
<reference evidence="2 3" key="1">
    <citation type="submission" date="2020-05" db="EMBL/GenBank/DDBJ databases">
        <title>Complete genome of Desulfobulbus oligotrophicus.</title>
        <authorList>
            <person name="Podar M."/>
        </authorList>
    </citation>
    <scope>NUCLEOTIDE SEQUENCE [LARGE SCALE GENOMIC DNA]</scope>
    <source>
        <strain evidence="2 3">Prop6</strain>
    </source>
</reference>
<dbReference type="Pfam" id="PF07819">
    <property type="entry name" value="PGAP1"/>
    <property type="match status" value="1"/>
</dbReference>
<feature type="domain" description="GPI inositol-deacylase PGAP1-like alpha/beta" evidence="1">
    <location>
        <begin position="115"/>
        <end position="181"/>
    </location>
</feature>
<dbReference type="RefSeq" id="WP_199260952.1">
    <property type="nucleotide sequence ID" value="NZ_CP054140.1"/>
</dbReference>
<organism evidence="2 3">
    <name type="scientific">Desulfobulbus oligotrophicus</name>
    <dbReference type="NCBI Taxonomy" id="1909699"/>
    <lineage>
        <taxon>Bacteria</taxon>
        <taxon>Pseudomonadati</taxon>
        <taxon>Thermodesulfobacteriota</taxon>
        <taxon>Desulfobulbia</taxon>
        <taxon>Desulfobulbales</taxon>
        <taxon>Desulfobulbaceae</taxon>
        <taxon>Desulfobulbus</taxon>
    </lineage>
</organism>
<dbReference type="InterPro" id="IPR012908">
    <property type="entry name" value="PGAP1-ab_dom-like"/>
</dbReference>
<sequence>MTLITPPFYPIIYVRGYAMTKNEIEATVSTPYMGFNLGATKTRQDWTGKVARHIFESPLVRLMKDYGYLDVYQDGQERTDTISPRSIIIYRYYEQADTDLGSGKVPSIVEAAAGLGELIVKIRDQVCGDDEEAQQAFKVYLVAHSMGGLVCRCFLQNPKVSEPAVKKLVDKVFTYATPHNGIEIAGINVPDFLGLFDMNNFSRDKMAEYLALPGKPKRVDDLNNTFDPERFFCLVGTNYKDYGAAAGLSRVMAGEMSDGLVKIENAAVQNTRRAFVHRSHSGPFGIVNSEEGYQNLTRFLFGNVLVDGVLEVDNLPLPPTVQKAYDEKKKVRVSYFFEATVSPRGADYKLTERRKETYSAIFRSYDEILRVDRVDGLTTPRMPVLFSVFLDTAKITIGRTLVFGVELCVSSTEYEIDGFLFLDRKIPGEYLFRDTIVIRATPDKGSWNVRYNMTDDAWSDSRGRDAQDDGNAFIIPLQSAKGFKGKLRLTAGRWR</sequence>
<dbReference type="KEGG" id="dog:HP555_07045"/>
<dbReference type="Gene3D" id="3.40.50.1820">
    <property type="entry name" value="alpha/beta hydrolase"/>
    <property type="match status" value="1"/>
</dbReference>
<dbReference type="InterPro" id="IPR029058">
    <property type="entry name" value="AB_hydrolase_fold"/>
</dbReference>
<dbReference type="EMBL" id="CP054140">
    <property type="protein sequence ID" value="QQG65639.1"/>
    <property type="molecule type" value="Genomic_DNA"/>
</dbReference>
<evidence type="ECO:0000313" key="3">
    <source>
        <dbReference type="Proteomes" id="UP000596092"/>
    </source>
</evidence>
<evidence type="ECO:0000259" key="1">
    <source>
        <dbReference type="Pfam" id="PF07819"/>
    </source>
</evidence>
<dbReference type="SUPFAM" id="SSF53474">
    <property type="entry name" value="alpha/beta-Hydrolases"/>
    <property type="match status" value="1"/>
</dbReference>
<accession>A0A7T5VD10</accession>
<name>A0A7T5VD10_9BACT</name>